<evidence type="ECO:0000256" key="2">
    <source>
        <dbReference type="ARBA" id="ARBA00023004"/>
    </source>
</evidence>
<sequence length="73" mass="8282">MLPKKFEVQVNNSWCKGCSLCIHICPKKVLELDEVRGKSVPARQDDCIGCRQCENICPDMAITVKEKEEEKDA</sequence>
<keyword evidence="3" id="KW-0411">Iron-sulfur</keyword>
<evidence type="ECO:0000313" key="6">
    <source>
        <dbReference type="Proteomes" id="UP000295066"/>
    </source>
</evidence>
<name>A0A4R8M275_9BACT</name>
<dbReference type="Pfam" id="PF12838">
    <property type="entry name" value="Fer4_7"/>
    <property type="match status" value="1"/>
</dbReference>
<evidence type="ECO:0000256" key="1">
    <source>
        <dbReference type="ARBA" id="ARBA00022723"/>
    </source>
</evidence>
<dbReference type="PROSITE" id="PS51379">
    <property type="entry name" value="4FE4S_FER_2"/>
    <property type="match status" value="2"/>
</dbReference>
<keyword evidence="2" id="KW-0408">Iron</keyword>
<dbReference type="Gene3D" id="3.30.70.20">
    <property type="match status" value="1"/>
</dbReference>
<protein>
    <submittedName>
        <fullName evidence="5">2-oxoglutarate ferredoxin oxidoreductase subunit delta</fullName>
    </submittedName>
</protein>
<dbReference type="PROSITE" id="PS00198">
    <property type="entry name" value="4FE4S_FER_1"/>
    <property type="match status" value="1"/>
</dbReference>
<dbReference type="Proteomes" id="UP000295066">
    <property type="component" value="Unassembled WGS sequence"/>
</dbReference>
<feature type="domain" description="4Fe-4S ferredoxin-type" evidence="4">
    <location>
        <begin position="6"/>
        <end position="35"/>
    </location>
</feature>
<gene>
    <name evidence="5" type="ORF">C8D99_11949</name>
</gene>
<dbReference type="PANTHER" id="PTHR43122:SF1">
    <property type="entry name" value="IRON-SULFUR-BINDING PROTEIN"/>
    <property type="match status" value="1"/>
</dbReference>
<dbReference type="InterPro" id="IPR017896">
    <property type="entry name" value="4Fe4S_Fe-S-bd"/>
</dbReference>
<dbReference type="PANTHER" id="PTHR43122">
    <property type="entry name" value="FERREDOXIN SUBUNIT OF PYRUVATE:FLAVODOXIN OXIDOREDUCTASE-RELATED"/>
    <property type="match status" value="1"/>
</dbReference>
<keyword evidence="6" id="KW-1185">Reference proteome</keyword>
<accession>A0A4R8M275</accession>
<comment type="caution">
    <text evidence="5">The sequence shown here is derived from an EMBL/GenBank/DDBJ whole genome shotgun (WGS) entry which is preliminary data.</text>
</comment>
<dbReference type="GO" id="GO:0046872">
    <property type="term" value="F:metal ion binding"/>
    <property type="evidence" value="ECO:0007669"/>
    <property type="project" value="UniProtKB-KW"/>
</dbReference>
<keyword evidence="1" id="KW-0479">Metal-binding</keyword>
<dbReference type="GO" id="GO:0051536">
    <property type="term" value="F:iron-sulfur cluster binding"/>
    <property type="evidence" value="ECO:0007669"/>
    <property type="project" value="UniProtKB-KW"/>
</dbReference>
<evidence type="ECO:0000259" key="4">
    <source>
        <dbReference type="PROSITE" id="PS51379"/>
    </source>
</evidence>
<dbReference type="SUPFAM" id="SSF54862">
    <property type="entry name" value="4Fe-4S ferredoxins"/>
    <property type="match status" value="1"/>
</dbReference>
<feature type="domain" description="4Fe-4S ferredoxin-type" evidence="4">
    <location>
        <begin position="38"/>
        <end position="67"/>
    </location>
</feature>
<dbReference type="AlphaFoldDB" id="A0A4R8M275"/>
<organism evidence="5 6">
    <name type="scientific">Aminivibrio pyruvatiphilus</name>
    <dbReference type="NCBI Taxonomy" id="1005740"/>
    <lineage>
        <taxon>Bacteria</taxon>
        <taxon>Thermotogati</taxon>
        <taxon>Synergistota</taxon>
        <taxon>Synergistia</taxon>
        <taxon>Synergistales</taxon>
        <taxon>Aminobacteriaceae</taxon>
        <taxon>Aminivibrio</taxon>
    </lineage>
</organism>
<reference evidence="5 6" key="1">
    <citation type="submission" date="2019-03" db="EMBL/GenBank/DDBJ databases">
        <title>Genomic Encyclopedia of Type Strains, Phase IV (KMG-IV): sequencing the most valuable type-strain genomes for metagenomic binning, comparative biology and taxonomic classification.</title>
        <authorList>
            <person name="Goeker M."/>
        </authorList>
    </citation>
    <scope>NUCLEOTIDE SEQUENCE [LARGE SCALE GENOMIC DNA]</scope>
    <source>
        <strain evidence="5 6">DSM 25964</strain>
    </source>
</reference>
<dbReference type="InterPro" id="IPR017900">
    <property type="entry name" value="4Fe4S_Fe_S_CS"/>
</dbReference>
<dbReference type="EMBL" id="SORI01000019">
    <property type="protein sequence ID" value="TDY56100.1"/>
    <property type="molecule type" value="Genomic_DNA"/>
</dbReference>
<evidence type="ECO:0000256" key="3">
    <source>
        <dbReference type="ARBA" id="ARBA00023014"/>
    </source>
</evidence>
<proteinExistence type="predicted"/>
<evidence type="ECO:0000313" key="5">
    <source>
        <dbReference type="EMBL" id="TDY56100.1"/>
    </source>
</evidence>